<evidence type="ECO:0000313" key="2">
    <source>
        <dbReference type="EMBL" id="TYS74576.1"/>
    </source>
</evidence>
<accession>A0A5D4TKI9</accession>
<organism evidence="2 3">
    <name type="scientific">Sutcliffiella horikoshii</name>
    <dbReference type="NCBI Taxonomy" id="79883"/>
    <lineage>
        <taxon>Bacteria</taxon>
        <taxon>Bacillati</taxon>
        <taxon>Bacillota</taxon>
        <taxon>Bacilli</taxon>
        <taxon>Bacillales</taxon>
        <taxon>Bacillaceae</taxon>
        <taxon>Sutcliffiella</taxon>
    </lineage>
</organism>
<dbReference type="EMBL" id="VTET01000001">
    <property type="protein sequence ID" value="TYS74576.1"/>
    <property type="molecule type" value="Genomic_DNA"/>
</dbReference>
<evidence type="ECO:0000256" key="1">
    <source>
        <dbReference type="SAM" id="MobiDB-lite"/>
    </source>
</evidence>
<proteinExistence type="predicted"/>
<reference evidence="2 3" key="1">
    <citation type="submission" date="2019-08" db="EMBL/GenBank/DDBJ databases">
        <title>Bacillus genomes from the desert of Cuatro Cienegas, Coahuila.</title>
        <authorList>
            <person name="Olmedo-Alvarez G."/>
        </authorList>
    </citation>
    <scope>NUCLEOTIDE SEQUENCE [LARGE SCALE GENOMIC DNA]</scope>
    <source>
        <strain evidence="2 3">CH98b_3T</strain>
    </source>
</reference>
<comment type="caution">
    <text evidence="2">The sequence shown here is derived from an EMBL/GenBank/DDBJ whole genome shotgun (WGS) entry which is preliminary data.</text>
</comment>
<dbReference type="AlphaFoldDB" id="A0A5D4TKI9"/>
<gene>
    <name evidence="2" type="ORF">FZC75_02445</name>
</gene>
<dbReference type="Proteomes" id="UP000324517">
    <property type="component" value="Unassembled WGS sequence"/>
</dbReference>
<evidence type="ECO:0000313" key="3">
    <source>
        <dbReference type="Proteomes" id="UP000324517"/>
    </source>
</evidence>
<name>A0A5D4TKI9_9BACI</name>
<feature type="region of interest" description="Disordered" evidence="1">
    <location>
        <begin position="38"/>
        <end position="69"/>
    </location>
</feature>
<protein>
    <submittedName>
        <fullName evidence="2">Uncharacterized protein</fullName>
    </submittedName>
</protein>
<sequence length="69" mass="7451">MCKLTLVDRSGRLEDSSKMLSHFLRAMYCCRSLPCPAGGRDRGDPTGEAEEAPGPPAESEEPGTEINKV</sequence>